<evidence type="ECO:0000256" key="2">
    <source>
        <dbReference type="PIRSR" id="PIRSR601310-3"/>
    </source>
</evidence>
<dbReference type="EMBL" id="CP033972">
    <property type="protein sequence ID" value="AZG46082.1"/>
    <property type="molecule type" value="Genomic_DNA"/>
</dbReference>
<dbReference type="Pfam" id="PF01230">
    <property type="entry name" value="HIT"/>
    <property type="match status" value="1"/>
</dbReference>
<accession>A0A3G8JNC9</accession>
<evidence type="ECO:0000313" key="6">
    <source>
        <dbReference type="Proteomes" id="UP000271469"/>
    </source>
</evidence>
<dbReference type="AlphaFoldDB" id="A0A3G8JNC9"/>
<dbReference type="KEGG" id="gom:D7316_02682"/>
<dbReference type="PROSITE" id="PS51084">
    <property type="entry name" value="HIT_2"/>
    <property type="match status" value="1"/>
</dbReference>
<reference evidence="5 6" key="1">
    <citation type="submission" date="2018-11" db="EMBL/GenBank/DDBJ databases">
        <title>Gordonia insulae sp. nov., isolated from an island soil.</title>
        <authorList>
            <person name="Kim Y.S."/>
            <person name="Kim S.B."/>
        </authorList>
    </citation>
    <scope>NUCLEOTIDE SEQUENCE [LARGE SCALE GENOMIC DNA]</scope>
    <source>
        <strain evidence="5 6">MMS17-SY073</strain>
    </source>
</reference>
<dbReference type="GO" id="GO:0009117">
    <property type="term" value="P:nucleotide metabolic process"/>
    <property type="evidence" value="ECO:0007669"/>
    <property type="project" value="TreeGrafter"/>
</dbReference>
<proteinExistence type="predicted"/>
<dbReference type="InterPro" id="IPR001310">
    <property type="entry name" value="Histidine_triad_HIT"/>
</dbReference>
<evidence type="ECO:0000259" key="4">
    <source>
        <dbReference type="PROSITE" id="PS51084"/>
    </source>
</evidence>
<dbReference type="Proteomes" id="UP000271469">
    <property type="component" value="Chromosome"/>
</dbReference>
<dbReference type="PRINTS" id="PR00332">
    <property type="entry name" value="HISTRIAD"/>
</dbReference>
<keyword evidence="6" id="KW-1185">Reference proteome</keyword>
<feature type="active site" description="Tele-AMP-histidine intermediate" evidence="1">
    <location>
        <position position="110"/>
    </location>
</feature>
<feature type="domain" description="HIT" evidence="4">
    <location>
        <begin position="21"/>
        <end position="123"/>
    </location>
</feature>
<dbReference type="Gene3D" id="3.30.428.10">
    <property type="entry name" value="HIT-like"/>
    <property type="match status" value="1"/>
</dbReference>
<feature type="short sequence motif" description="Histidine triad motif" evidence="2 3">
    <location>
        <begin position="108"/>
        <end position="112"/>
    </location>
</feature>
<dbReference type="InterPro" id="IPR011146">
    <property type="entry name" value="HIT-like"/>
</dbReference>
<dbReference type="PANTHER" id="PTHR46648:SF1">
    <property type="entry name" value="ADENOSINE 5'-MONOPHOSPHORAMIDASE HNT1"/>
    <property type="match status" value="1"/>
</dbReference>
<evidence type="ECO:0000256" key="1">
    <source>
        <dbReference type="PIRSR" id="PIRSR601310-1"/>
    </source>
</evidence>
<evidence type="ECO:0000256" key="3">
    <source>
        <dbReference type="PROSITE-ProRule" id="PRU00464"/>
    </source>
</evidence>
<dbReference type="InterPro" id="IPR036265">
    <property type="entry name" value="HIT-like_sf"/>
</dbReference>
<dbReference type="PANTHER" id="PTHR46648">
    <property type="entry name" value="HIT FAMILY PROTEIN 1"/>
    <property type="match status" value="1"/>
</dbReference>
<gene>
    <name evidence="5" type="ORF">D7316_02682</name>
</gene>
<dbReference type="GO" id="GO:0003824">
    <property type="term" value="F:catalytic activity"/>
    <property type="evidence" value="ECO:0007669"/>
    <property type="project" value="InterPro"/>
</dbReference>
<protein>
    <submittedName>
        <fullName evidence="5">Putative HIT-like protein</fullName>
    </submittedName>
</protein>
<dbReference type="SUPFAM" id="SSF54197">
    <property type="entry name" value="HIT-like"/>
    <property type="match status" value="1"/>
</dbReference>
<sequence>MSRSSDNLADNTPRLAAMASVFSMIINGELPGRFVWKDGQAVAFLTINPVTPGHVLVVPRKEVDHWEQMDTASYVHLADVSQKVGRAVKEAFGVSRVGTMIAGLEVPHVHIHVFPLESMDAFDLGNAQKDPDPAELDAVAEKIRTALRDTGYGEYVADA</sequence>
<organism evidence="5 6">
    <name type="scientific">Gordonia insulae</name>
    <dbReference type="NCBI Taxonomy" id="2420509"/>
    <lineage>
        <taxon>Bacteria</taxon>
        <taxon>Bacillati</taxon>
        <taxon>Actinomycetota</taxon>
        <taxon>Actinomycetes</taxon>
        <taxon>Mycobacteriales</taxon>
        <taxon>Gordoniaceae</taxon>
        <taxon>Gordonia</taxon>
    </lineage>
</organism>
<name>A0A3G8JNC9_9ACTN</name>
<evidence type="ECO:0000313" key="5">
    <source>
        <dbReference type="EMBL" id="AZG46082.1"/>
    </source>
</evidence>